<feature type="chain" id="PRO_5020427272" evidence="1">
    <location>
        <begin position="19"/>
        <end position="288"/>
    </location>
</feature>
<dbReference type="Proteomes" id="UP000292702">
    <property type="component" value="Unassembled WGS sequence"/>
</dbReference>
<accession>A0A4R0R737</accession>
<evidence type="ECO:0000313" key="3">
    <source>
        <dbReference type="EMBL" id="TCD63411.1"/>
    </source>
</evidence>
<dbReference type="PANTHER" id="PTHR35192">
    <property type="entry name" value="PROTEIN, PUTATIVE-RELATED"/>
    <property type="match status" value="1"/>
</dbReference>
<evidence type="ECO:0000313" key="4">
    <source>
        <dbReference type="Proteomes" id="UP000292702"/>
    </source>
</evidence>
<dbReference type="InterPro" id="IPR048661">
    <property type="entry name" value="CPL1-like"/>
</dbReference>
<name>A0A4R0R737_9APHY</name>
<dbReference type="EMBL" id="RWJN01000300">
    <property type="protein sequence ID" value="TCD63411.1"/>
    <property type="molecule type" value="Genomic_DNA"/>
</dbReference>
<gene>
    <name evidence="3" type="primary">DHA1_2</name>
    <name evidence="3" type="ORF">EIP91_005593</name>
</gene>
<protein>
    <submittedName>
        <fullName evidence="3">Dihydroxyacetone synthase</fullName>
    </submittedName>
</protein>
<dbReference type="AlphaFoldDB" id="A0A4R0R737"/>
<feature type="domain" description="Protein CPL1-like" evidence="2">
    <location>
        <begin position="198"/>
        <end position="262"/>
    </location>
</feature>
<dbReference type="OrthoDB" id="439917at2759"/>
<dbReference type="InterPro" id="IPR038955">
    <property type="entry name" value="PriA/CPL1_fungi"/>
</dbReference>
<sequence length="288" mass="29495">MRVANFALLALSAISANARVLHSLLSRETSSVCASLANQPLAVHIVNGIPPVTIGIINVCLCTAGIADFMSSNIVAIAAVAVAGADATQAALTNLILSSASHRTCTYPDHSSGPVCSPNNVCGFTCGDGFVGTPQAFPTDCVCPAPNIVCNGKCISAAACPSSVAAAPVKRDLEYAKRNSVCKVGYTACGVFGKSQAWECVDTQSDLESCGGCTVPLTFGSSRDVDCTAIQGVSDVSCVAGRCAVGRCLAGYTRSYDNSYCIRNADLEAVIDASVLASVYGLEHHPLS</sequence>
<keyword evidence="1" id="KW-0732">Signal</keyword>
<keyword evidence="4" id="KW-1185">Reference proteome</keyword>
<dbReference type="STRING" id="92696.A0A4R0R737"/>
<feature type="signal peptide" evidence="1">
    <location>
        <begin position="1"/>
        <end position="18"/>
    </location>
</feature>
<dbReference type="Pfam" id="PF21671">
    <property type="entry name" value="CPL1-like"/>
    <property type="match status" value="1"/>
</dbReference>
<proteinExistence type="predicted"/>
<organism evidence="3 4">
    <name type="scientific">Steccherinum ochraceum</name>
    <dbReference type="NCBI Taxonomy" id="92696"/>
    <lineage>
        <taxon>Eukaryota</taxon>
        <taxon>Fungi</taxon>
        <taxon>Dikarya</taxon>
        <taxon>Basidiomycota</taxon>
        <taxon>Agaricomycotina</taxon>
        <taxon>Agaricomycetes</taxon>
        <taxon>Polyporales</taxon>
        <taxon>Steccherinaceae</taxon>
        <taxon>Steccherinum</taxon>
    </lineage>
</organism>
<evidence type="ECO:0000259" key="2">
    <source>
        <dbReference type="Pfam" id="PF21671"/>
    </source>
</evidence>
<reference evidence="3 4" key="1">
    <citation type="submission" date="2018-11" db="EMBL/GenBank/DDBJ databases">
        <title>Genome assembly of Steccherinum ochraceum LE-BIN_3174, the white-rot fungus of the Steccherinaceae family (The Residual Polyporoid clade, Polyporales, Basidiomycota).</title>
        <authorList>
            <person name="Fedorova T.V."/>
            <person name="Glazunova O.A."/>
            <person name="Landesman E.O."/>
            <person name="Moiseenko K.V."/>
            <person name="Psurtseva N.V."/>
            <person name="Savinova O.S."/>
            <person name="Shakhova N.V."/>
            <person name="Tyazhelova T.V."/>
            <person name="Vasina D.V."/>
        </authorList>
    </citation>
    <scope>NUCLEOTIDE SEQUENCE [LARGE SCALE GENOMIC DNA]</scope>
    <source>
        <strain evidence="3 4">LE-BIN_3174</strain>
    </source>
</reference>
<dbReference type="PANTHER" id="PTHR35192:SF2">
    <property type="entry name" value="APPLE DOMAIN-CONTAINING PROTEIN"/>
    <property type="match status" value="1"/>
</dbReference>
<comment type="caution">
    <text evidence="3">The sequence shown here is derived from an EMBL/GenBank/DDBJ whole genome shotgun (WGS) entry which is preliminary data.</text>
</comment>
<evidence type="ECO:0000256" key="1">
    <source>
        <dbReference type="SAM" id="SignalP"/>
    </source>
</evidence>